<evidence type="ECO:0000259" key="6">
    <source>
        <dbReference type="Pfam" id="PF08281"/>
    </source>
</evidence>
<comment type="caution">
    <text evidence="7">The sequence shown here is derived from an EMBL/GenBank/DDBJ whole genome shotgun (WGS) entry which is preliminary data.</text>
</comment>
<keyword evidence="4" id="KW-0804">Transcription</keyword>
<feature type="domain" description="RNA polymerase sigma-70 region 2" evidence="5">
    <location>
        <begin position="26"/>
        <end position="93"/>
    </location>
</feature>
<evidence type="ECO:0000313" key="8">
    <source>
        <dbReference type="Proteomes" id="UP000279089"/>
    </source>
</evidence>
<dbReference type="InterPro" id="IPR013249">
    <property type="entry name" value="RNA_pol_sigma70_r4_t2"/>
</dbReference>
<dbReference type="InterPro" id="IPR014284">
    <property type="entry name" value="RNA_pol_sigma-70_dom"/>
</dbReference>
<accession>A0A3N4M5J7</accession>
<dbReference type="InterPro" id="IPR013324">
    <property type="entry name" value="RNA_pol_sigma_r3/r4-like"/>
</dbReference>
<dbReference type="InterPro" id="IPR036388">
    <property type="entry name" value="WH-like_DNA-bd_sf"/>
</dbReference>
<evidence type="ECO:0000313" key="7">
    <source>
        <dbReference type="EMBL" id="RPD38318.1"/>
    </source>
</evidence>
<dbReference type="NCBIfam" id="TIGR02937">
    <property type="entry name" value="sigma70-ECF"/>
    <property type="match status" value="1"/>
</dbReference>
<dbReference type="Pfam" id="PF04542">
    <property type="entry name" value="Sigma70_r2"/>
    <property type="match status" value="1"/>
</dbReference>
<keyword evidence="3" id="KW-0731">Sigma factor</keyword>
<gene>
    <name evidence="7" type="ORF">EG028_25870</name>
</gene>
<name>A0A3N4M5J7_9BACT</name>
<dbReference type="InterPro" id="IPR007627">
    <property type="entry name" value="RNA_pol_sigma70_r2"/>
</dbReference>
<dbReference type="OrthoDB" id="659361at2"/>
<organism evidence="7 8">
    <name type="scientific">Chitinophaga barathri</name>
    <dbReference type="NCBI Taxonomy" id="1647451"/>
    <lineage>
        <taxon>Bacteria</taxon>
        <taxon>Pseudomonadati</taxon>
        <taxon>Bacteroidota</taxon>
        <taxon>Chitinophagia</taxon>
        <taxon>Chitinophagales</taxon>
        <taxon>Chitinophagaceae</taxon>
        <taxon>Chitinophaga</taxon>
    </lineage>
</organism>
<keyword evidence="2" id="KW-0805">Transcription regulation</keyword>
<dbReference type="GO" id="GO:0003677">
    <property type="term" value="F:DNA binding"/>
    <property type="evidence" value="ECO:0007669"/>
    <property type="project" value="InterPro"/>
</dbReference>
<dbReference type="Pfam" id="PF08281">
    <property type="entry name" value="Sigma70_r4_2"/>
    <property type="match status" value="1"/>
</dbReference>
<proteinExistence type="inferred from homology"/>
<evidence type="ECO:0000259" key="5">
    <source>
        <dbReference type="Pfam" id="PF04542"/>
    </source>
</evidence>
<dbReference type="SUPFAM" id="SSF88659">
    <property type="entry name" value="Sigma3 and sigma4 domains of RNA polymerase sigma factors"/>
    <property type="match status" value="1"/>
</dbReference>
<evidence type="ECO:0000256" key="1">
    <source>
        <dbReference type="ARBA" id="ARBA00010641"/>
    </source>
</evidence>
<dbReference type="PANTHER" id="PTHR43133">
    <property type="entry name" value="RNA POLYMERASE ECF-TYPE SIGMA FACTO"/>
    <property type="match status" value="1"/>
</dbReference>
<dbReference type="GO" id="GO:0016987">
    <property type="term" value="F:sigma factor activity"/>
    <property type="evidence" value="ECO:0007669"/>
    <property type="project" value="UniProtKB-KW"/>
</dbReference>
<sequence>MMNEEVLHQYFRQVCDDGDQDAYNELYKALCSRLIHFSAAITGSWQLAEEIVSDVFIMLWRKRAQLSNVANPVVYLYVCTRNQSLNAVRQHRRHQHLSLDNLDTDALAILPDTEQNMLSAEVTQKIESAIRSLPARCQLIFRLVKQDGLKYREVGELLQISPKTVDAQLAISVKKIAEAIRLDMPADLAQSYLLR</sequence>
<dbReference type="Proteomes" id="UP000279089">
    <property type="component" value="Unassembled WGS sequence"/>
</dbReference>
<dbReference type="RefSeq" id="WP_120519194.1">
    <property type="nucleotide sequence ID" value="NZ_QXZY01000016.1"/>
</dbReference>
<comment type="similarity">
    <text evidence="1">Belongs to the sigma-70 factor family. ECF subfamily.</text>
</comment>
<dbReference type="EMBL" id="RMBX01000016">
    <property type="protein sequence ID" value="RPD38318.1"/>
    <property type="molecule type" value="Genomic_DNA"/>
</dbReference>
<reference evidence="8" key="1">
    <citation type="submission" date="2018-11" db="EMBL/GenBank/DDBJ databases">
        <title>Chitinophaga lutea sp.nov., isolate from arsenic contaminated soil.</title>
        <authorList>
            <person name="Zong Y."/>
        </authorList>
    </citation>
    <scope>NUCLEOTIDE SEQUENCE [LARGE SCALE GENOMIC DNA]</scope>
    <source>
        <strain evidence="8">YLT18</strain>
    </source>
</reference>
<dbReference type="GO" id="GO:0006352">
    <property type="term" value="P:DNA-templated transcription initiation"/>
    <property type="evidence" value="ECO:0007669"/>
    <property type="project" value="InterPro"/>
</dbReference>
<dbReference type="SUPFAM" id="SSF88946">
    <property type="entry name" value="Sigma2 domain of RNA polymerase sigma factors"/>
    <property type="match status" value="1"/>
</dbReference>
<evidence type="ECO:0000256" key="4">
    <source>
        <dbReference type="ARBA" id="ARBA00023163"/>
    </source>
</evidence>
<evidence type="ECO:0000256" key="2">
    <source>
        <dbReference type="ARBA" id="ARBA00023015"/>
    </source>
</evidence>
<feature type="domain" description="RNA polymerase sigma factor 70 region 4 type 2" evidence="6">
    <location>
        <begin position="124"/>
        <end position="170"/>
    </location>
</feature>
<dbReference type="InterPro" id="IPR013325">
    <property type="entry name" value="RNA_pol_sigma_r2"/>
</dbReference>
<dbReference type="PANTHER" id="PTHR43133:SF46">
    <property type="entry name" value="RNA POLYMERASE SIGMA-70 FACTOR ECF SUBFAMILY"/>
    <property type="match status" value="1"/>
</dbReference>
<protein>
    <submittedName>
        <fullName evidence="7">Sigma-70 family RNA polymerase sigma factor</fullName>
    </submittedName>
</protein>
<dbReference type="AlphaFoldDB" id="A0A3N4M5J7"/>
<keyword evidence="8" id="KW-1185">Reference proteome</keyword>
<evidence type="ECO:0000256" key="3">
    <source>
        <dbReference type="ARBA" id="ARBA00023082"/>
    </source>
</evidence>
<dbReference type="InterPro" id="IPR039425">
    <property type="entry name" value="RNA_pol_sigma-70-like"/>
</dbReference>
<dbReference type="Gene3D" id="1.10.1740.10">
    <property type="match status" value="1"/>
</dbReference>
<dbReference type="Gene3D" id="1.10.10.10">
    <property type="entry name" value="Winged helix-like DNA-binding domain superfamily/Winged helix DNA-binding domain"/>
    <property type="match status" value="1"/>
</dbReference>